<dbReference type="EMBL" id="VLLP01000001">
    <property type="protein sequence ID" value="TWJ28103.1"/>
    <property type="molecule type" value="Genomic_DNA"/>
</dbReference>
<accession>A0A562WCU7</accession>
<dbReference type="PANTHER" id="PTHR11592">
    <property type="entry name" value="GLUTATHIONE PEROXIDASE"/>
    <property type="match status" value="1"/>
</dbReference>
<dbReference type="CDD" id="cd00340">
    <property type="entry name" value="GSH_Peroxidase"/>
    <property type="match status" value="1"/>
</dbReference>
<evidence type="ECO:0000313" key="5">
    <source>
        <dbReference type="EMBL" id="TWJ28103.1"/>
    </source>
</evidence>
<organism evidence="5 6">
    <name type="scientific">Micromonospora sagamiensis</name>
    <dbReference type="NCBI Taxonomy" id="47875"/>
    <lineage>
        <taxon>Bacteria</taxon>
        <taxon>Bacillati</taxon>
        <taxon>Actinomycetota</taxon>
        <taxon>Actinomycetes</taxon>
        <taxon>Micromonosporales</taxon>
        <taxon>Micromonosporaceae</taxon>
        <taxon>Micromonospora</taxon>
    </lineage>
</organism>
<dbReference type="AlphaFoldDB" id="A0A562WCU7"/>
<sequence length="219" mass="23081">MYVYRFPYRISAGQRDEPGPRPVVDGASGRGHPVFTLPVGPASAGVRLRGGNLAGMSVFDIGINALAGGPANLSDHRGRALLVVNVASQCGLTPQYAGLQKLYDAYAGRGLVVLGVPCNQFAGQEPGTADEIGEFCRISYGVSFPLTEKVEVNGPGRHPLYALLTQATDADGHTGDVRWNFEKFLVAPDGTVAARFAPTVEPDAPELHAAIQRVLPATT</sequence>
<dbReference type="PROSITE" id="PS00460">
    <property type="entry name" value="GLUTATHIONE_PEROXID_1"/>
    <property type="match status" value="1"/>
</dbReference>
<dbReference type="PANTHER" id="PTHR11592:SF40">
    <property type="entry name" value="THIOREDOXIN_GLUTATHIONE PEROXIDASE BTUE"/>
    <property type="match status" value="1"/>
</dbReference>
<gene>
    <name evidence="5" type="ORF">JD81_01606</name>
</gene>
<comment type="caution">
    <text evidence="5">The sequence shown here is derived from an EMBL/GenBank/DDBJ whole genome shotgun (WGS) entry which is preliminary data.</text>
</comment>
<evidence type="ECO:0000256" key="3">
    <source>
        <dbReference type="ARBA" id="ARBA00023002"/>
    </source>
</evidence>
<dbReference type="InterPro" id="IPR000889">
    <property type="entry name" value="Glutathione_peroxidase"/>
</dbReference>
<dbReference type="InterPro" id="IPR029759">
    <property type="entry name" value="GPX_AS"/>
</dbReference>
<dbReference type="Gene3D" id="3.40.30.10">
    <property type="entry name" value="Glutaredoxin"/>
    <property type="match status" value="1"/>
</dbReference>
<dbReference type="InterPro" id="IPR036249">
    <property type="entry name" value="Thioredoxin-like_sf"/>
</dbReference>
<evidence type="ECO:0000256" key="1">
    <source>
        <dbReference type="ARBA" id="ARBA00006926"/>
    </source>
</evidence>
<evidence type="ECO:0000313" key="6">
    <source>
        <dbReference type="Proteomes" id="UP000319728"/>
    </source>
</evidence>
<dbReference type="PRINTS" id="PR01011">
    <property type="entry name" value="GLUTPROXDASE"/>
</dbReference>
<reference evidence="5 6" key="1">
    <citation type="submission" date="2019-07" db="EMBL/GenBank/DDBJ databases">
        <title>R&amp;d 2014.</title>
        <authorList>
            <person name="Klenk H.-P."/>
        </authorList>
    </citation>
    <scope>NUCLEOTIDE SEQUENCE [LARGE SCALE GENOMIC DNA]</scope>
    <source>
        <strain evidence="5 6">DSM 43912</strain>
    </source>
</reference>
<dbReference type="GO" id="GO:0004601">
    <property type="term" value="F:peroxidase activity"/>
    <property type="evidence" value="ECO:0007669"/>
    <property type="project" value="UniProtKB-KW"/>
</dbReference>
<dbReference type="Pfam" id="PF00255">
    <property type="entry name" value="GSHPx"/>
    <property type="match status" value="1"/>
</dbReference>
<name>A0A562WCU7_9ACTN</name>
<dbReference type="GO" id="GO:0034599">
    <property type="term" value="P:cellular response to oxidative stress"/>
    <property type="evidence" value="ECO:0007669"/>
    <property type="project" value="TreeGrafter"/>
</dbReference>
<comment type="similarity">
    <text evidence="1 4">Belongs to the glutathione peroxidase family.</text>
</comment>
<protein>
    <recommendedName>
        <fullName evidence="4">Glutathione peroxidase</fullName>
    </recommendedName>
</protein>
<evidence type="ECO:0000256" key="2">
    <source>
        <dbReference type="ARBA" id="ARBA00022559"/>
    </source>
</evidence>
<keyword evidence="3 4" id="KW-0560">Oxidoreductase</keyword>
<proteinExistence type="inferred from homology"/>
<dbReference type="PROSITE" id="PS51355">
    <property type="entry name" value="GLUTATHIONE_PEROXID_3"/>
    <property type="match status" value="1"/>
</dbReference>
<keyword evidence="6" id="KW-1185">Reference proteome</keyword>
<dbReference type="FunFam" id="3.40.30.10:FF:000010">
    <property type="entry name" value="Glutathione peroxidase"/>
    <property type="match status" value="1"/>
</dbReference>
<keyword evidence="2 4" id="KW-0575">Peroxidase</keyword>
<evidence type="ECO:0000256" key="4">
    <source>
        <dbReference type="RuleBase" id="RU000499"/>
    </source>
</evidence>
<dbReference type="SUPFAM" id="SSF52833">
    <property type="entry name" value="Thioredoxin-like"/>
    <property type="match status" value="1"/>
</dbReference>
<dbReference type="Proteomes" id="UP000319728">
    <property type="component" value="Unassembled WGS sequence"/>
</dbReference>